<name>A0ABR3D369_NEUIN</name>
<evidence type="ECO:0000313" key="2">
    <source>
        <dbReference type="Proteomes" id="UP001451303"/>
    </source>
</evidence>
<organism evidence="1 2">
    <name type="scientific">Neurospora intermedia</name>
    <dbReference type="NCBI Taxonomy" id="5142"/>
    <lineage>
        <taxon>Eukaryota</taxon>
        <taxon>Fungi</taxon>
        <taxon>Dikarya</taxon>
        <taxon>Ascomycota</taxon>
        <taxon>Pezizomycotina</taxon>
        <taxon>Sordariomycetes</taxon>
        <taxon>Sordariomycetidae</taxon>
        <taxon>Sordariales</taxon>
        <taxon>Sordariaceae</taxon>
        <taxon>Neurospora</taxon>
    </lineage>
</organism>
<evidence type="ECO:0008006" key="3">
    <source>
        <dbReference type="Google" id="ProtNLM"/>
    </source>
</evidence>
<protein>
    <recommendedName>
        <fullName evidence="3">Clock-controlled protein 6</fullName>
    </recommendedName>
</protein>
<dbReference type="InterPro" id="IPR038843">
    <property type="entry name" value="Sed1/Spi1"/>
</dbReference>
<dbReference type="EMBL" id="JAVLET010000010">
    <property type="protein sequence ID" value="KAL0467152.1"/>
    <property type="molecule type" value="Genomic_DNA"/>
</dbReference>
<keyword evidence="2" id="KW-1185">Reference proteome</keyword>
<accession>A0ABR3D369</accession>
<dbReference type="PANTHER" id="PTHR35523:SF1">
    <property type="entry name" value="CELL WALL PROTEIN SED1"/>
    <property type="match status" value="1"/>
</dbReference>
<evidence type="ECO:0000313" key="1">
    <source>
        <dbReference type="EMBL" id="KAL0467152.1"/>
    </source>
</evidence>
<sequence>MEKSPQFLRYITDDRSRSDSISPFPPSPTSTLTPHILALQSVPFVLISQLPTFAVINFSYPQRRTHNSFSEYIILTNKSAKMKFSAAAVLAAAAGAHAWSNVTYTTEIVTAVTTYCPGPTEITHGGSTYTVTEATTLTISNCPCTVTKPIITTSSVICHSCTGYVNSTVPAPTSAGSVGTGSAPAVVTPTVSPSEVPTAGAGKAAALSGAGLVGVLGLAAILL</sequence>
<gene>
    <name evidence="1" type="ORF">QR685DRAFT_77519</name>
</gene>
<comment type="caution">
    <text evidence="1">The sequence shown here is derived from an EMBL/GenBank/DDBJ whole genome shotgun (WGS) entry which is preliminary data.</text>
</comment>
<reference evidence="1 2" key="1">
    <citation type="submission" date="2023-09" db="EMBL/GenBank/DDBJ databases">
        <title>Multi-omics analysis of a traditional fermented food reveals byproduct-associated fungal strains for waste-to-food upcycling.</title>
        <authorList>
            <consortium name="Lawrence Berkeley National Laboratory"/>
            <person name="Rekdal V.M."/>
            <person name="Villalobos-Escobedo J.M."/>
            <person name="Rodriguez-Valeron N."/>
            <person name="Garcia M.O."/>
            <person name="Vasquez D.P."/>
            <person name="Damayanti I."/>
            <person name="Sorensen P.M."/>
            <person name="Baidoo E.E."/>
            <person name="De Carvalho A.C."/>
            <person name="Riley R."/>
            <person name="Lipzen A."/>
            <person name="He G."/>
            <person name="Yan M."/>
            <person name="Haridas S."/>
            <person name="Daum C."/>
            <person name="Yoshinaga Y."/>
            <person name="Ng V."/>
            <person name="Grigoriev I.V."/>
            <person name="Munk R."/>
            <person name="Nuraida L."/>
            <person name="Wijaya C.H."/>
            <person name="Morales P.-C."/>
            <person name="Keasling J.D."/>
        </authorList>
    </citation>
    <scope>NUCLEOTIDE SEQUENCE [LARGE SCALE GENOMIC DNA]</scope>
    <source>
        <strain evidence="1 2">FGSC 2613</strain>
    </source>
</reference>
<proteinExistence type="predicted"/>
<dbReference type="PANTHER" id="PTHR35523">
    <property type="entry name" value="CELL WALL PROTEIN SED1"/>
    <property type="match status" value="1"/>
</dbReference>
<dbReference type="Proteomes" id="UP001451303">
    <property type="component" value="Unassembled WGS sequence"/>
</dbReference>